<dbReference type="AlphaFoldDB" id="A0A0C9VQI8"/>
<dbReference type="HOGENOM" id="CLU_1541089_0_0_1"/>
<dbReference type="EMBL" id="KN837144">
    <property type="protein sequence ID" value="KIJ40475.1"/>
    <property type="molecule type" value="Genomic_DNA"/>
</dbReference>
<evidence type="ECO:0000259" key="2">
    <source>
        <dbReference type="Pfam" id="PF03184"/>
    </source>
</evidence>
<dbReference type="OrthoDB" id="3064354at2759"/>
<name>A0A0C9VQI8_SPHS4</name>
<evidence type="ECO:0000313" key="4">
    <source>
        <dbReference type="Proteomes" id="UP000054279"/>
    </source>
</evidence>
<feature type="compositionally biased region" description="Polar residues" evidence="1">
    <location>
        <begin position="164"/>
        <end position="174"/>
    </location>
</feature>
<feature type="compositionally biased region" description="Acidic residues" evidence="1">
    <location>
        <begin position="145"/>
        <end position="163"/>
    </location>
</feature>
<proteinExistence type="predicted"/>
<dbReference type="GO" id="GO:0003676">
    <property type="term" value="F:nucleic acid binding"/>
    <property type="evidence" value="ECO:0007669"/>
    <property type="project" value="InterPro"/>
</dbReference>
<reference evidence="3 4" key="1">
    <citation type="submission" date="2014-06" db="EMBL/GenBank/DDBJ databases">
        <title>Evolutionary Origins and Diversification of the Mycorrhizal Mutualists.</title>
        <authorList>
            <consortium name="DOE Joint Genome Institute"/>
            <consortium name="Mycorrhizal Genomics Consortium"/>
            <person name="Kohler A."/>
            <person name="Kuo A."/>
            <person name="Nagy L.G."/>
            <person name="Floudas D."/>
            <person name="Copeland A."/>
            <person name="Barry K.W."/>
            <person name="Cichocki N."/>
            <person name="Veneault-Fourrey C."/>
            <person name="LaButti K."/>
            <person name="Lindquist E.A."/>
            <person name="Lipzen A."/>
            <person name="Lundell T."/>
            <person name="Morin E."/>
            <person name="Murat C."/>
            <person name="Riley R."/>
            <person name="Ohm R."/>
            <person name="Sun H."/>
            <person name="Tunlid A."/>
            <person name="Henrissat B."/>
            <person name="Grigoriev I.V."/>
            <person name="Hibbett D.S."/>
            <person name="Martin F."/>
        </authorList>
    </citation>
    <scope>NUCLEOTIDE SEQUENCE [LARGE SCALE GENOMIC DNA]</scope>
    <source>
        <strain evidence="3 4">SS14</strain>
    </source>
</reference>
<evidence type="ECO:0000256" key="1">
    <source>
        <dbReference type="SAM" id="MobiDB-lite"/>
    </source>
</evidence>
<dbReference type="Proteomes" id="UP000054279">
    <property type="component" value="Unassembled WGS sequence"/>
</dbReference>
<sequence>MDGHKSHETDEMVIQALDNRVIVILLPGHTTHKLQPMDVGVFGPFQTAWRMHCTDMACKGQPVTRDTVIEEYMKVQDKYFMKPVILCAFVSLDAGKLIDLYLLMKTSDLVRALMADRLPASYPKKICSSSVTAEFSDTETVAQALEDDDDDDESWQGLEDCESDSGSATLSNDL</sequence>
<gene>
    <name evidence="3" type="ORF">M422DRAFT_256734</name>
</gene>
<accession>A0A0C9VQI8</accession>
<evidence type="ECO:0000313" key="3">
    <source>
        <dbReference type="EMBL" id="KIJ40475.1"/>
    </source>
</evidence>
<dbReference type="Pfam" id="PF03184">
    <property type="entry name" value="DDE_1"/>
    <property type="match status" value="1"/>
</dbReference>
<feature type="domain" description="DDE-1" evidence="2">
    <location>
        <begin position="1"/>
        <end position="62"/>
    </location>
</feature>
<protein>
    <submittedName>
        <fullName evidence="3">Unplaced genomic scaffold SPHSTscaffold_69, whole genome shotgun sequence</fullName>
    </submittedName>
</protein>
<dbReference type="InterPro" id="IPR004875">
    <property type="entry name" value="DDE_SF_endonuclease_dom"/>
</dbReference>
<feature type="region of interest" description="Disordered" evidence="1">
    <location>
        <begin position="145"/>
        <end position="174"/>
    </location>
</feature>
<keyword evidence="4" id="KW-1185">Reference proteome</keyword>
<organism evidence="3 4">
    <name type="scientific">Sphaerobolus stellatus (strain SS14)</name>
    <dbReference type="NCBI Taxonomy" id="990650"/>
    <lineage>
        <taxon>Eukaryota</taxon>
        <taxon>Fungi</taxon>
        <taxon>Dikarya</taxon>
        <taxon>Basidiomycota</taxon>
        <taxon>Agaricomycotina</taxon>
        <taxon>Agaricomycetes</taxon>
        <taxon>Phallomycetidae</taxon>
        <taxon>Geastrales</taxon>
        <taxon>Sphaerobolaceae</taxon>
        <taxon>Sphaerobolus</taxon>
    </lineage>
</organism>